<comment type="caution">
    <text evidence="3">The sequence shown here is derived from an EMBL/GenBank/DDBJ whole genome shotgun (WGS) entry which is preliminary data.</text>
</comment>
<dbReference type="PANTHER" id="PTHR46148:SF52">
    <property type="entry name" value="OS04G0603800 PROTEIN"/>
    <property type="match status" value="1"/>
</dbReference>
<proteinExistence type="predicted"/>
<evidence type="ECO:0000313" key="4">
    <source>
        <dbReference type="Proteomes" id="UP000257109"/>
    </source>
</evidence>
<feature type="domain" description="Tf2-1-like SH3-like" evidence="2">
    <location>
        <begin position="114"/>
        <end position="177"/>
    </location>
</feature>
<feature type="compositionally biased region" description="Basic and acidic residues" evidence="1">
    <location>
        <begin position="1"/>
        <end position="11"/>
    </location>
</feature>
<organism evidence="3 4">
    <name type="scientific">Mucuna pruriens</name>
    <name type="common">Velvet bean</name>
    <name type="synonym">Dolichos pruriens</name>
    <dbReference type="NCBI Taxonomy" id="157652"/>
    <lineage>
        <taxon>Eukaryota</taxon>
        <taxon>Viridiplantae</taxon>
        <taxon>Streptophyta</taxon>
        <taxon>Embryophyta</taxon>
        <taxon>Tracheophyta</taxon>
        <taxon>Spermatophyta</taxon>
        <taxon>Magnoliopsida</taxon>
        <taxon>eudicotyledons</taxon>
        <taxon>Gunneridae</taxon>
        <taxon>Pentapetalae</taxon>
        <taxon>rosids</taxon>
        <taxon>fabids</taxon>
        <taxon>Fabales</taxon>
        <taxon>Fabaceae</taxon>
        <taxon>Papilionoideae</taxon>
        <taxon>50 kb inversion clade</taxon>
        <taxon>NPAAA clade</taxon>
        <taxon>indigoferoid/millettioid clade</taxon>
        <taxon>Phaseoleae</taxon>
        <taxon>Mucuna</taxon>
    </lineage>
</organism>
<evidence type="ECO:0000313" key="3">
    <source>
        <dbReference type="EMBL" id="RDX88136.1"/>
    </source>
</evidence>
<dbReference type="OrthoDB" id="1600023at2759"/>
<evidence type="ECO:0000256" key="1">
    <source>
        <dbReference type="SAM" id="MobiDB-lite"/>
    </source>
</evidence>
<evidence type="ECO:0000259" key="2">
    <source>
        <dbReference type="Pfam" id="PF24626"/>
    </source>
</evidence>
<feature type="non-terminal residue" evidence="3">
    <location>
        <position position="1"/>
    </location>
</feature>
<reference evidence="3" key="1">
    <citation type="submission" date="2018-05" db="EMBL/GenBank/DDBJ databases">
        <title>Draft genome of Mucuna pruriens seed.</title>
        <authorList>
            <person name="Nnadi N.E."/>
            <person name="Vos R."/>
            <person name="Hasami M.H."/>
            <person name="Devisetty U.K."/>
            <person name="Aguiy J.C."/>
        </authorList>
    </citation>
    <scope>NUCLEOTIDE SEQUENCE [LARGE SCALE GENOMIC DNA]</scope>
    <source>
        <strain evidence="3">JCA_2017</strain>
    </source>
</reference>
<dbReference type="Pfam" id="PF24626">
    <property type="entry name" value="SH3_Tf2-1"/>
    <property type="match status" value="1"/>
</dbReference>
<feature type="region of interest" description="Disordered" evidence="1">
    <location>
        <begin position="1"/>
        <end position="28"/>
    </location>
</feature>
<sequence>MGAKMLQDRIRPTPPQSQPLQPRHENTTQQHLCHATMPLRHAPPLSQPLQPLLTTMIVITNDDHDGIEDPNSTLAFIILEWKKAKIRGKEEREKEAKQPKAIEEAVANDLREWDEVYLKLRPHHQQTIAGRMNPKLSTRYSGPFYILKKVGAVAYKLQVPEGYRIHPPFHVSLLKKVIEEHSIHPSLPANLELDRPPA</sequence>
<gene>
    <name evidence="3" type="ORF">CR513_30305</name>
</gene>
<dbReference type="InterPro" id="IPR056924">
    <property type="entry name" value="SH3_Tf2-1"/>
</dbReference>
<name>A0A371GCA4_MUCPR</name>
<keyword evidence="4" id="KW-1185">Reference proteome</keyword>
<dbReference type="AlphaFoldDB" id="A0A371GCA4"/>
<dbReference type="EMBL" id="QJKJ01006041">
    <property type="protein sequence ID" value="RDX88136.1"/>
    <property type="molecule type" value="Genomic_DNA"/>
</dbReference>
<protein>
    <recommendedName>
        <fullName evidence="2">Tf2-1-like SH3-like domain-containing protein</fullName>
    </recommendedName>
</protein>
<accession>A0A371GCA4</accession>
<dbReference type="PANTHER" id="PTHR46148">
    <property type="entry name" value="CHROMO DOMAIN-CONTAINING PROTEIN"/>
    <property type="match status" value="1"/>
</dbReference>
<dbReference type="Proteomes" id="UP000257109">
    <property type="component" value="Unassembled WGS sequence"/>
</dbReference>